<keyword evidence="4" id="KW-0560">Oxidoreductase</keyword>
<protein>
    <submittedName>
        <fullName evidence="7">Molybdopterin binding oxidoreductase</fullName>
    </submittedName>
</protein>
<dbReference type="EMBL" id="KB468124">
    <property type="protein sequence ID" value="PCH42233.1"/>
    <property type="molecule type" value="Genomic_DNA"/>
</dbReference>
<gene>
    <name evidence="7" type="ORF">WOLCODRAFT_132259</name>
</gene>
<keyword evidence="8" id="KW-1185">Reference proteome</keyword>
<dbReference type="InterPro" id="IPR008335">
    <property type="entry name" value="Mopterin_OxRdtase_euk"/>
</dbReference>
<dbReference type="FunFam" id="3.90.420.10:FF:000002">
    <property type="entry name" value="sulfite oxidase, mitochondrial"/>
    <property type="match status" value="1"/>
</dbReference>
<dbReference type="Proteomes" id="UP000218811">
    <property type="component" value="Unassembled WGS sequence"/>
</dbReference>
<comment type="cofactor">
    <cofactor evidence="1">
        <name>Mo-molybdopterin</name>
        <dbReference type="ChEBI" id="CHEBI:71302"/>
    </cofactor>
</comment>
<proteinExistence type="predicted"/>
<dbReference type="Gene3D" id="2.60.40.650">
    <property type="match status" value="1"/>
</dbReference>
<dbReference type="STRING" id="742152.A0A2H3JQQ4"/>
<evidence type="ECO:0000313" key="7">
    <source>
        <dbReference type="EMBL" id="PCH42233.1"/>
    </source>
</evidence>
<accession>A0A2H3JQQ4</accession>
<dbReference type="GO" id="GO:0008482">
    <property type="term" value="F:sulfite oxidase activity"/>
    <property type="evidence" value="ECO:0007669"/>
    <property type="project" value="TreeGrafter"/>
</dbReference>
<dbReference type="Gene3D" id="3.90.420.10">
    <property type="entry name" value="Oxidoreductase, molybdopterin-binding domain"/>
    <property type="match status" value="1"/>
</dbReference>
<dbReference type="GO" id="GO:0006790">
    <property type="term" value="P:sulfur compound metabolic process"/>
    <property type="evidence" value="ECO:0007669"/>
    <property type="project" value="TreeGrafter"/>
</dbReference>
<dbReference type="SUPFAM" id="SSF81296">
    <property type="entry name" value="E set domains"/>
    <property type="match status" value="1"/>
</dbReference>
<dbReference type="OrthoDB" id="10051395at2759"/>
<evidence type="ECO:0000256" key="4">
    <source>
        <dbReference type="ARBA" id="ARBA00023002"/>
    </source>
</evidence>
<dbReference type="GO" id="GO:0020037">
    <property type="term" value="F:heme binding"/>
    <property type="evidence" value="ECO:0007669"/>
    <property type="project" value="TreeGrafter"/>
</dbReference>
<reference evidence="7 8" key="1">
    <citation type="journal article" date="2012" name="Science">
        <title>The Paleozoic origin of enzymatic lignin decomposition reconstructed from 31 fungal genomes.</title>
        <authorList>
            <person name="Floudas D."/>
            <person name="Binder M."/>
            <person name="Riley R."/>
            <person name="Barry K."/>
            <person name="Blanchette R.A."/>
            <person name="Henrissat B."/>
            <person name="Martinez A.T."/>
            <person name="Otillar R."/>
            <person name="Spatafora J.W."/>
            <person name="Yadav J.S."/>
            <person name="Aerts A."/>
            <person name="Benoit I."/>
            <person name="Boyd A."/>
            <person name="Carlson A."/>
            <person name="Copeland A."/>
            <person name="Coutinho P.M."/>
            <person name="de Vries R.P."/>
            <person name="Ferreira P."/>
            <person name="Findley K."/>
            <person name="Foster B."/>
            <person name="Gaskell J."/>
            <person name="Glotzer D."/>
            <person name="Gorecki P."/>
            <person name="Heitman J."/>
            <person name="Hesse C."/>
            <person name="Hori C."/>
            <person name="Igarashi K."/>
            <person name="Jurgens J.A."/>
            <person name="Kallen N."/>
            <person name="Kersten P."/>
            <person name="Kohler A."/>
            <person name="Kuees U."/>
            <person name="Kumar T.K.A."/>
            <person name="Kuo A."/>
            <person name="LaButti K."/>
            <person name="Larrondo L.F."/>
            <person name="Lindquist E."/>
            <person name="Ling A."/>
            <person name="Lombard V."/>
            <person name="Lucas S."/>
            <person name="Lundell T."/>
            <person name="Martin R."/>
            <person name="McLaughlin D.J."/>
            <person name="Morgenstern I."/>
            <person name="Morin E."/>
            <person name="Murat C."/>
            <person name="Nagy L.G."/>
            <person name="Nolan M."/>
            <person name="Ohm R.A."/>
            <person name="Patyshakuliyeva A."/>
            <person name="Rokas A."/>
            <person name="Ruiz-Duenas F.J."/>
            <person name="Sabat G."/>
            <person name="Salamov A."/>
            <person name="Samejima M."/>
            <person name="Schmutz J."/>
            <person name="Slot J.C."/>
            <person name="St John F."/>
            <person name="Stenlid J."/>
            <person name="Sun H."/>
            <person name="Sun S."/>
            <person name="Syed K."/>
            <person name="Tsang A."/>
            <person name="Wiebenga A."/>
            <person name="Young D."/>
            <person name="Pisabarro A."/>
            <person name="Eastwood D.C."/>
            <person name="Martin F."/>
            <person name="Cullen D."/>
            <person name="Grigoriev I.V."/>
            <person name="Hibbett D.S."/>
        </authorList>
    </citation>
    <scope>NUCLEOTIDE SEQUENCE [LARGE SCALE GENOMIC DNA]</scope>
    <source>
        <strain evidence="7 8">MD-104</strain>
    </source>
</reference>
<dbReference type="GO" id="GO:0030151">
    <property type="term" value="F:molybdenum ion binding"/>
    <property type="evidence" value="ECO:0007669"/>
    <property type="project" value="InterPro"/>
</dbReference>
<evidence type="ECO:0000313" key="8">
    <source>
        <dbReference type="Proteomes" id="UP000218811"/>
    </source>
</evidence>
<dbReference type="PANTHER" id="PTHR19372">
    <property type="entry name" value="SULFITE REDUCTASE"/>
    <property type="match status" value="1"/>
</dbReference>
<evidence type="ECO:0000259" key="5">
    <source>
        <dbReference type="Pfam" id="PF00174"/>
    </source>
</evidence>
<dbReference type="GO" id="GO:0005739">
    <property type="term" value="C:mitochondrion"/>
    <property type="evidence" value="ECO:0007669"/>
    <property type="project" value="TreeGrafter"/>
</dbReference>
<dbReference type="Pfam" id="PF00174">
    <property type="entry name" value="Oxidored_molyb"/>
    <property type="match status" value="1"/>
</dbReference>
<evidence type="ECO:0000259" key="6">
    <source>
        <dbReference type="Pfam" id="PF03404"/>
    </source>
</evidence>
<dbReference type="InterPro" id="IPR036374">
    <property type="entry name" value="OxRdtase_Mopterin-bd_sf"/>
</dbReference>
<dbReference type="InterPro" id="IPR000572">
    <property type="entry name" value="OxRdtase_Mopterin-bd_dom"/>
</dbReference>
<dbReference type="OMA" id="TWHVAEL"/>
<dbReference type="PANTHER" id="PTHR19372:SF7">
    <property type="entry name" value="SULFITE OXIDASE, MITOCHONDRIAL"/>
    <property type="match status" value="1"/>
</dbReference>
<dbReference type="GO" id="GO:0043546">
    <property type="term" value="F:molybdopterin cofactor binding"/>
    <property type="evidence" value="ECO:0007669"/>
    <property type="project" value="TreeGrafter"/>
</dbReference>
<evidence type="ECO:0000256" key="1">
    <source>
        <dbReference type="ARBA" id="ARBA00001924"/>
    </source>
</evidence>
<dbReference type="PRINTS" id="PR00407">
    <property type="entry name" value="EUMOPTERIN"/>
</dbReference>
<dbReference type="InterPro" id="IPR005066">
    <property type="entry name" value="MoCF_OxRdtse_dimer"/>
</dbReference>
<keyword evidence="3" id="KW-0479">Metal-binding</keyword>
<keyword evidence="2" id="KW-0500">Molybdenum</keyword>
<dbReference type="SUPFAM" id="SSF56524">
    <property type="entry name" value="Oxidoreductase molybdopterin-binding domain"/>
    <property type="match status" value="1"/>
</dbReference>
<dbReference type="InterPro" id="IPR014756">
    <property type="entry name" value="Ig_E-set"/>
</dbReference>
<feature type="domain" description="Oxidoreductase molybdopterin-binding" evidence="5">
    <location>
        <begin position="46"/>
        <end position="229"/>
    </location>
</feature>
<dbReference type="Pfam" id="PF03404">
    <property type="entry name" value="Mo-co_dimer"/>
    <property type="match status" value="1"/>
</dbReference>
<organism evidence="7 8">
    <name type="scientific">Wolfiporia cocos (strain MD-104)</name>
    <name type="common">Brown rot fungus</name>
    <dbReference type="NCBI Taxonomy" id="742152"/>
    <lineage>
        <taxon>Eukaryota</taxon>
        <taxon>Fungi</taxon>
        <taxon>Dikarya</taxon>
        <taxon>Basidiomycota</taxon>
        <taxon>Agaricomycotina</taxon>
        <taxon>Agaricomycetes</taxon>
        <taxon>Polyporales</taxon>
        <taxon>Phaeolaceae</taxon>
        <taxon>Wolfiporia</taxon>
    </lineage>
</organism>
<feature type="domain" description="Moybdenum cofactor oxidoreductase dimerisation" evidence="6">
    <location>
        <begin position="276"/>
        <end position="364"/>
    </location>
</feature>
<evidence type="ECO:0000256" key="2">
    <source>
        <dbReference type="ARBA" id="ARBA00022505"/>
    </source>
</evidence>
<sequence length="382" mass="43198">MDFSREPPHSDKLQVRKDHPWNAEPDVAALVEHPITPEELVYCRNHCPIEELNGDSFTVKFDGLVSNEQTWTVNELKATFARKEVVAALQCAGNRRKAMQDRTHKEVEGVLWQDGTIANCRWAGASMREILQRVGAPGETDPRMQRLHLCFASHAAPCDNDAWFGASIPLAKVLDEEEDVLLAYEMNGRTLSPDHGYPLRVVVPGYTGARWVKWVDRITIAERESENFYQQRDYKVLPTNVQSHDAADSEDWWSRVPAIQANPLNSTVASAKVVPPNVLHVKGYAVRGPSGQVREVQVSADEGKTWLPATITYQEGRWSWTLWEAYVGLEQMKNARQGKVWCRAVDVSGVVQEIDMDWNLRGVAYSAVDEKDVPQLLYSARY</sequence>
<evidence type="ECO:0000256" key="3">
    <source>
        <dbReference type="ARBA" id="ARBA00022723"/>
    </source>
</evidence>
<name>A0A2H3JQQ4_WOLCO</name>
<dbReference type="AlphaFoldDB" id="A0A2H3JQQ4"/>